<gene>
    <name evidence="4" type="ORF">D9Q98_004363</name>
</gene>
<feature type="transmembrane region" description="Helical" evidence="2">
    <location>
        <begin position="149"/>
        <end position="167"/>
    </location>
</feature>
<organism evidence="4 5">
    <name type="scientific">Chlorella vulgaris</name>
    <name type="common">Green alga</name>
    <dbReference type="NCBI Taxonomy" id="3077"/>
    <lineage>
        <taxon>Eukaryota</taxon>
        <taxon>Viridiplantae</taxon>
        <taxon>Chlorophyta</taxon>
        <taxon>core chlorophytes</taxon>
        <taxon>Trebouxiophyceae</taxon>
        <taxon>Chlorellales</taxon>
        <taxon>Chlorellaceae</taxon>
        <taxon>Chlorella clade</taxon>
        <taxon>Chlorella</taxon>
    </lineage>
</organism>
<dbReference type="SUPFAM" id="SSF48317">
    <property type="entry name" value="Acid phosphatase/Vanadium-dependent haloperoxidase"/>
    <property type="match status" value="1"/>
</dbReference>
<keyword evidence="1" id="KW-0175">Coiled coil</keyword>
<protein>
    <recommendedName>
        <fullName evidence="3">Phosphatidic acid phosphatase type 2/haloperoxidase domain-containing protein</fullName>
    </recommendedName>
</protein>
<feature type="domain" description="Phosphatidic acid phosphatase type 2/haloperoxidase" evidence="3">
    <location>
        <begin position="150"/>
        <end position="259"/>
    </location>
</feature>
<evidence type="ECO:0000256" key="1">
    <source>
        <dbReference type="SAM" id="Coils"/>
    </source>
</evidence>
<sequence length="331" mass="36220">MRERTFNRLLVKQAGSTQFAPRNALQPRHIIPWGRHHRSLQATAAAGGKRIAAVAASRRRGVAVQHYVASSRLKPPIRLPGALQVLGRRIQLAMASTAASAADAAMETTQKLQHRQQEHHPLLEAINDATKWAVSTAALATLLWRRDLLTAWCLLGSVVAALTCRILKFAVNQARPSERKADPGMPSAHANSLSFLAMFIALASYSAIGASTAAGLLLVLGVPAIAAFLTWLRVALGYHTVPQVLAGWLVGGCSAAAWHSLGRYQVLPGLQRRTDLQAVLWLMTGIAIALFIFYNVRRWFMDAQQLRQRQQQQQQREEEELELISTAEGGG</sequence>
<dbReference type="EMBL" id="SIDB01000006">
    <property type="protein sequence ID" value="KAI3431304.1"/>
    <property type="molecule type" value="Genomic_DNA"/>
</dbReference>
<evidence type="ECO:0000313" key="4">
    <source>
        <dbReference type="EMBL" id="KAI3431304.1"/>
    </source>
</evidence>
<proteinExistence type="predicted"/>
<dbReference type="InterPro" id="IPR000326">
    <property type="entry name" value="PAP2/HPO"/>
</dbReference>
<evidence type="ECO:0000313" key="5">
    <source>
        <dbReference type="Proteomes" id="UP001055712"/>
    </source>
</evidence>
<dbReference type="Gene3D" id="1.20.144.10">
    <property type="entry name" value="Phosphatidic acid phosphatase type 2/haloperoxidase"/>
    <property type="match status" value="1"/>
</dbReference>
<feature type="transmembrane region" description="Helical" evidence="2">
    <location>
        <begin position="214"/>
        <end position="232"/>
    </location>
</feature>
<evidence type="ECO:0000259" key="3">
    <source>
        <dbReference type="SMART" id="SM00014"/>
    </source>
</evidence>
<reference evidence="4" key="2">
    <citation type="submission" date="2020-11" db="EMBL/GenBank/DDBJ databases">
        <authorList>
            <person name="Cecchin M."/>
            <person name="Marcolungo L."/>
            <person name="Rossato M."/>
            <person name="Girolomoni L."/>
            <person name="Cosentino E."/>
            <person name="Cuine S."/>
            <person name="Li-Beisson Y."/>
            <person name="Delledonne M."/>
            <person name="Ballottari M."/>
        </authorList>
    </citation>
    <scope>NUCLEOTIDE SEQUENCE</scope>
    <source>
        <strain evidence="4">211/11P</strain>
        <tissue evidence="4">Whole cell</tissue>
    </source>
</reference>
<dbReference type="GO" id="GO:0042392">
    <property type="term" value="F:sphingosine-1-phosphate phosphatase activity"/>
    <property type="evidence" value="ECO:0007669"/>
    <property type="project" value="TreeGrafter"/>
</dbReference>
<feature type="transmembrane region" description="Helical" evidence="2">
    <location>
        <begin position="278"/>
        <end position="296"/>
    </location>
</feature>
<comment type="caution">
    <text evidence="4">The sequence shown here is derived from an EMBL/GenBank/DDBJ whole genome shotgun (WGS) entry which is preliminary data.</text>
</comment>
<dbReference type="PANTHER" id="PTHR14969">
    <property type="entry name" value="SPHINGOSINE-1-PHOSPHATE PHOSPHOHYDROLASE"/>
    <property type="match status" value="1"/>
</dbReference>
<dbReference type="Pfam" id="PF01569">
    <property type="entry name" value="PAP2"/>
    <property type="match status" value="1"/>
</dbReference>
<dbReference type="Proteomes" id="UP001055712">
    <property type="component" value="Unassembled WGS sequence"/>
</dbReference>
<evidence type="ECO:0000256" key="2">
    <source>
        <dbReference type="SAM" id="Phobius"/>
    </source>
</evidence>
<name>A0A9D4TQU7_CHLVU</name>
<keyword evidence="5" id="KW-1185">Reference proteome</keyword>
<dbReference type="AlphaFoldDB" id="A0A9D4TQU7"/>
<feature type="transmembrane region" description="Helical" evidence="2">
    <location>
        <begin position="188"/>
        <end position="208"/>
    </location>
</feature>
<reference evidence="4" key="1">
    <citation type="journal article" date="2019" name="Plant J.">
        <title>Chlorella vulgaris genome assembly and annotation reveals the molecular basis for metabolic acclimation to high light conditions.</title>
        <authorList>
            <person name="Cecchin M."/>
            <person name="Marcolungo L."/>
            <person name="Rossato M."/>
            <person name="Girolomoni L."/>
            <person name="Cosentino E."/>
            <person name="Cuine S."/>
            <person name="Li-Beisson Y."/>
            <person name="Delledonne M."/>
            <person name="Ballottari M."/>
        </authorList>
    </citation>
    <scope>NUCLEOTIDE SEQUENCE</scope>
    <source>
        <strain evidence="4">211/11P</strain>
    </source>
</reference>
<accession>A0A9D4TQU7</accession>
<dbReference type="PANTHER" id="PTHR14969:SF13">
    <property type="entry name" value="AT30094P"/>
    <property type="match status" value="1"/>
</dbReference>
<keyword evidence="2" id="KW-0472">Membrane</keyword>
<dbReference type="SMART" id="SM00014">
    <property type="entry name" value="acidPPc"/>
    <property type="match status" value="1"/>
</dbReference>
<dbReference type="OrthoDB" id="302705at2759"/>
<dbReference type="InterPro" id="IPR036938">
    <property type="entry name" value="PAP2/HPO_sf"/>
</dbReference>
<feature type="transmembrane region" description="Helical" evidence="2">
    <location>
        <begin position="244"/>
        <end position="266"/>
    </location>
</feature>
<feature type="coiled-coil region" evidence="1">
    <location>
        <begin position="300"/>
        <end position="327"/>
    </location>
</feature>
<keyword evidence="2" id="KW-0812">Transmembrane</keyword>
<keyword evidence="2" id="KW-1133">Transmembrane helix</keyword>